<dbReference type="PRINTS" id="PR00081">
    <property type="entry name" value="GDHRDH"/>
</dbReference>
<dbReference type="AlphaFoldDB" id="A0A9P7QB26"/>
<dbReference type="Gene3D" id="3.40.50.720">
    <property type="entry name" value="NAD(P)-binding Rossmann-like Domain"/>
    <property type="match status" value="1"/>
</dbReference>
<organism evidence="3 4">
    <name type="scientific">Claviceps aff. purpurea</name>
    <dbReference type="NCBI Taxonomy" id="1967640"/>
    <lineage>
        <taxon>Eukaryota</taxon>
        <taxon>Fungi</taxon>
        <taxon>Dikarya</taxon>
        <taxon>Ascomycota</taxon>
        <taxon>Pezizomycotina</taxon>
        <taxon>Sordariomycetes</taxon>
        <taxon>Hypocreomycetidae</taxon>
        <taxon>Hypocreales</taxon>
        <taxon>Clavicipitaceae</taxon>
        <taxon>Claviceps</taxon>
    </lineage>
</organism>
<name>A0A9P7QB26_9HYPO</name>
<dbReference type="PANTHER" id="PTHR42760">
    <property type="entry name" value="SHORT-CHAIN DEHYDROGENASES/REDUCTASES FAMILY MEMBER"/>
    <property type="match status" value="1"/>
</dbReference>
<dbReference type="SUPFAM" id="SSF51735">
    <property type="entry name" value="NAD(P)-binding Rossmann-fold domains"/>
    <property type="match status" value="1"/>
</dbReference>
<accession>A0A9P7QB26</accession>
<dbReference type="FunFam" id="3.40.50.720:FF:000084">
    <property type="entry name" value="Short-chain dehydrogenase reductase"/>
    <property type="match status" value="1"/>
</dbReference>
<reference evidence="3 4" key="1">
    <citation type="journal article" date="2020" name="bioRxiv">
        <title>Whole genome comparisons of ergot fungi reveals the divergence and evolution of species within the genus Claviceps are the result of varying mechanisms driving genome evolution and host range expansion.</title>
        <authorList>
            <person name="Wyka S.A."/>
            <person name="Mondo S.J."/>
            <person name="Liu M."/>
            <person name="Dettman J."/>
            <person name="Nalam V."/>
            <person name="Broders K.D."/>
        </authorList>
    </citation>
    <scope>NUCLEOTIDE SEQUENCE [LARGE SCALE GENOMIC DNA]</scope>
    <source>
        <strain evidence="3 4">Clav52</strain>
    </source>
</reference>
<keyword evidence="4" id="KW-1185">Reference proteome</keyword>
<evidence type="ECO:0000256" key="2">
    <source>
        <dbReference type="ARBA" id="ARBA00022857"/>
    </source>
</evidence>
<dbReference type="InterPro" id="IPR020904">
    <property type="entry name" value="Sc_DH/Rdtase_CS"/>
</dbReference>
<dbReference type="PRINTS" id="PR00080">
    <property type="entry name" value="SDRFAMILY"/>
</dbReference>
<dbReference type="GO" id="GO:0016616">
    <property type="term" value="F:oxidoreductase activity, acting on the CH-OH group of donors, NAD or NADP as acceptor"/>
    <property type="evidence" value="ECO:0007669"/>
    <property type="project" value="TreeGrafter"/>
</dbReference>
<dbReference type="InterPro" id="IPR002347">
    <property type="entry name" value="SDR_fam"/>
</dbReference>
<comment type="caution">
    <text evidence="3">The sequence shown here is derived from an EMBL/GenBank/DDBJ whole genome shotgun (WGS) entry which is preliminary data.</text>
</comment>
<comment type="similarity">
    <text evidence="1">Belongs to the short-chain dehydrogenases/reductases (SDR) family.</text>
</comment>
<dbReference type="InterPro" id="IPR036291">
    <property type="entry name" value="NAD(P)-bd_dom_sf"/>
</dbReference>
<dbReference type="Pfam" id="PF13561">
    <property type="entry name" value="adh_short_C2"/>
    <property type="match status" value="1"/>
</dbReference>
<keyword evidence="2" id="KW-0521">NADP</keyword>
<evidence type="ECO:0000256" key="1">
    <source>
        <dbReference type="ARBA" id="ARBA00006484"/>
    </source>
</evidence>
<protein>
    <recommendedName>
        <fullName evidence="5">Dehydrogenase</fullName>
    </recommendedName>
</protein>
<evidence type="ECO:0000313" key="4">
    <source>
        <dbReference type="Proteomes" id="UP000707071"/>
    </source>
</evidence>
<dbReference type="CDD" id="cd05233">
    <property type="entry name" value="SDR_c"/>
    <property type="match status" value="1"/>
</dbReference>
<dbReference type="Proteomes" id="UP000707071">
    <property type="component" value="Unassembled WGS sequence"/>
</dbReference>
<sequence>MQTAKYLIKGAMSPGPTNDLGRMIPKTCLLSLAEQEQTKSTTTQQLQLNFHRKKTNMDVGGFALVTGAASGIGKACAKAFIKEGAAGVALVDINEKALQITRAQIEAEIANMSSSVDTSEQRPWLVTYVLDVANEKQVQHVVDEAATYFGRLDYVVNAAGVTCANPCGVASTPTEDWKRVLDINLDGTFHVLCAAARVMLKQSGPKRGSIVNVASVLGVRGLPNTAAYVASKHGVVGLTRSAALDYAGEGLRINAVCPGYTDTPLLRANPNFRERVEAAVDVMPMGRLGQPEEIADGVLFLAGGRSSYVTGTTLMVDGGYTAK</sequence>
<dbReference type="PROSITE" id="PS00061">
    <property type="entry name" value="ADH_SHORT"/>
    <property type="match status" value="1"/>
</dbReference>
<evidence type="ECO:0008006" key="5">
    <source>
        <dbReference type="Google" id="ProtNLM"/>
    </source>
</evidence>
<proteinExistence type="inferred from homology"/>
<dbReference type="EMBL" id="SRRH01000551">
    <property type="protein sequence ID" value="KAG6287398.1"/>
    <property type="molecule type" value="Genomic_DNA"/>
</dbReference>
<gene>
    <name evidence="3" type="ORF">E4U09_006196</name>
</gene>
<evidence type="ECO:0000313" key="3">
    <source>
        <dbReference type="EMBL" id="KAG6287398.1"/>
    </source>
</evidence>